<evidence type="ECO:0000256" key="1">
    <source>
        <dbReference type="ARBA" id="ARBA00004196"/>
    </source>
</evidence>
<feature type="domain" description="Cytochrome c" evidence="9">
    <location>
        <begin position="240"/>
        <end position="416"/>
    </location>
</feature>
<keyword evidence="2 7" id="KW-0349">Heme</keyword>
<gene>
    <name evidence="10" type="ORF">NS365_14335</name>
</gene>
<protein>
    <submittedName>
        <fullName evidence="10">Cytochrome C peroxidase</fullName>
    </submittedName>
</protein>
<dbReference type="PROSITE" id="PS51007">
    <property type="entry name" value="CYTC"/>
    <property type="match status" value="2"/>
</dbReference>
<dbReference type="PANTHER" id="PTHR30600">
    <property type="entry name" value="CYTOCHROME C PEROXIDASE-RELATED"/>
    <property type="match status" value="1"/>
</dbReference>
<proteinExistence type="predicted"/>
<name>A0A175RPR5_9HYPH</name>
<feature type="domain" description="Cytochrome c" evidence="9">
    <location>
        <begin position="54"/>
        <end position="183"/>
    </location>
</feature>
<dbReference type="SUPFAM" id="SSF46626">
    <property type="entry name" value="Cytochrome c"/>
    <property type="match status" value="2"/>
</dbReference>
<keyword evidence="11" id="KW-1185">Reference proteome</keyword>
<dbReference type="PATRIC" id="fig|401562.4.peg.2654"/>
<evidence type="ECO:0000256" key="8">
    <source>
        <dbReference type="SAM" id="MobiDB-lite"/>
    </source>
</evidence>
<keyword evidence="4" id="KW-0732">Signal</keyword>
<evidence type="ECO:0000256" key="2">
    <source>
        <dbReference type="ARBA" id="ARBA00022617"/>
    </source>
</evidence>
<evidence type="ECO:0000256" key="4">
    <source>
        <dbReference type="ARBA" id="ARBA00022729"/>
    </source>
</evidence>
<keyword evidence="6 7" id="KW-0408">Iron</keyword>
<keyword evidence="5" id="KW-0560">Oxidoreductase</keyword>
<accession>A0A175RPR5</accession>
<comment type="caution">
    <text evidence="10">The sequence shown here is derived from an EMBL/GenBank/DDBJ whole genome shotgun (WGS) entry which is preliminary data.</text>
</comment>
<sequence>MTPQPLRLHLAALLGLTLTAFGAPFLPALVQAGGPPHPDAAPMSRVQAFARADALRALGQEMFFDPSLSASGREACSTCHDPAHAFGPASAEPVMMGGPALDRPGVRAVPSLRYLQAVPPFTQHYFESDDEADESVDNGPTGGLTWDGRVDGGAAQSAIPLLSPFEMANADAASLTRSLAAAPYAPELKRLFGGDIFERPENALHAAGKALAAFEQNPAEFYPYSSRYDAYLAGKGDLTDQEKRGLALFQAEDKGNCSSCHVSERANDGEPPQFSDFGFLAIAPPRNEAIPANRDPRYFDLGLCGPYRTDLKDHTDYCGLFRTPSLRNVALRTSFFHNGVFHSLRDAVAFYATRDTDPGRWYGHKADGTARTYDDLPEAARANVNQEPPFGRKPGGAPALSESEIDDVVAFLKTLTDADLAPKTDAPRP</sequence>
<dbReference type="InterPro" id="IPR051395">
    <property type="entry name" value="Cytochrome_c_Peroxidase/MauG"/>
</dbReference>
<evidence type="ECO:0000256" key="7">
    <source>
        <dbReference type="PROSITE-ProRule" id="PRU00433"/>
    </source>
</evidence>
<dbReference type="PANTHER" id="PTHR30600:SF10">
    <property type="entry name" value="BLL6722 PROTEIN"/>
    <property type="match status" value="1"/>
</dbReference>
<dbReference type="GO" id="GO:0009055">
    <property type="term" value="F:electron transfer activity"/>
    <property type="evidence" value="ECO:0007669"/>
    <property type="project" value="InterPro"/>
</dbReference>
<keyword evidence="3 7" id="KW-0479">Metal-binding</keyword>
<evidence type="ECO:0000313" key="11">
    <source>
        <dbReference type="Proteomes" id="UP000078529"/>
    </source>
</evidence>
<keyword evidence="10" id="KW-0575">Peroxidase</keyword>
<evidence type="ECO:0000256" key="5">
    <source>
        <dbReference type="ARBA" id="ARBA00023002"/>
    </source>
</evidence>
<dbReference type="InterPro" id="IPR036909">
    <property type="entry name" value="Cyt_c-like_dom_sf"/>
</dbReference>
<dbReference type="InterPro" id="IPR009056">
    <property type="entry name" value="Cyt_c-like_dom"/>
</dbReference>
<dbReference type="GO" id="GO:0020037">
    <property type="term" value="F:heme binding"/>
    <property type="evidence" value="ECO:0007669"/>
    <property type="project" value="InterPro"/>
</dbReference>
<evidence type="ECO:0000256" key="6">
    <source>
        <dbReference type="ARBA" id="ARBA00023004"/>
    </source>
</evidence>
<evidence type="ECO:0000313" key="10">
    <source>
        <dbReference type="EMBL" id="KTR04789.1"/>
    </source>
</evidence>
<dbReference type="GO" id="GO:0030313">
    <property type="term" value="C:cell envelope"/>
    <property type="evidence" value="ECO:0007669"/>
    <property type="project" value="UniProtKB-SubCell"/>
</dbReference>
<dbReference type="InterPro" id="IPR004852">
    <property type="entry name" value="Di-haem_cyt_c_peroxidsae"/>
</dbReference>
<dbReference type="GO" id="GO:0004130">
    <property type="term" value="F:cytochrome-c peroxidase activity"/>
    <property type="evidence" value="ECO:0007669"/>
    <property type="project" value="TreeGrafter"/>
</dbReference>
<evidence type="ECO:0000256" key="3">
    <source>
        <dbReference type="ARBA" id="ARBA00022723"/>
    </source>
</evidence>
<evidence type="ECO:0000259" key="9">
    <source>
        <dbReference type="PROSITE" id="PS51007"/>
    </source>
</evidence>
<dbReference type="GO" id="GO:0046872">
    <property type="term" value="F:metal ion binding"/>
    <property type="evidence" value="ECO:0007669"/>
    <property type="project" value="UniProtKB-KW"/>
</dbReference>
<dbReference type="Pfam" id="PF03150">
    <property type="entry name" value="CCP_MauG"/>
    <property type="match status" value="1"/>
</dbReference>
<dbReference type="Gene3D" id="1.10.760.10">
    <property type="entry name" value="Cytochrome c-like domain"/>
    <property type="match status" value="2"/>
</dbReference>
<organism evidence="10 11">
    <name type="scientific">Aureimonas ureilytica</name>
    <dbReference type="NCBI Taxonomy" id="401562"/>
    <lineage>
        <taxon>Bacteria</taxon>
        <taxon>Pseudomonadati</taxon>
        <taxon>Pseudomonadota</taxon>
        <taxon>Alphaproteobacteria</taxon>
        <taxon>Hyphomicrobiales</taxon>
        <taxon>Aurantimonadaceae</taxon>
        <taxon>Aureimonas</taxon>
    </lineage>
</organism>
<feature type="region of interest" description="Disordered" evidence="8">
    <location>
        <begin position="127"/>
        <end position="149"/>
    </location>
</feature>
<dbReference type="AlphaFoldDB" id="A0A175RPR5"/>
<reference evidence="10 11" key="1">
    <citation type="journal article" date="2016" name="Front. Microbiol.">
        <title>Genomic Resource of Rice Seed Associated Bacteria.</title>
        <authorList>
            <person name="Midha S."/>
            <person name="Bansal K."/>
            <person name="Sharma S."/>
            <person name="Kumar N."/>
            <person name="Patil P.P."/>
            <person name="Chaudhry V."/>
            <person name="Patil P.B."/>
        </authorList>
    </citation>
    <scope>NUCLEOTIDE SEQUENCE [LARGE SCALE GENOMIC DNA]</scope>
    <source>
        <strain evidence="10 11">NS365</strain>
    </source>
</reference>
<dbReference type="RefSeq" id="WP_058600975.1">
    <property type="nucleotide sequence ID" value="NZ_LDQA01000029.1"/>
</dbReference>
<comment type="subcellular location">
    <subcellularLocation>
        <location evidence="1">Cell envelope</location>
    </subcellularLocation>
</comment>
<dbReference type="Proteomes" id="UP000078529">
    <property type="component" value="Unassembled WGS sequence"/>
</dbReference>
<dbReference type="EMBL" id="LDQA01000029">
    <property type="protein sequence ID" value="KTR04789.1"/>
    <property type="molecule type" value="Genomic_DNA"/>
</dbReference>